<feature type="transmembrane region" description="Helical" evidence="2">
    <location>
        <begin position="90"/>
        <end position="114"/>
    </location>
</feature>
<feature type="compositionally biased region" description="Polar residues" evidence="1">
    <location>
        <begin position="1"/>
        <end position="11"/>
    </location>
</feature>
<dbReference type="EMBL" id="JAGPYM010000170">
    <property type="protein sequence ID" value="KAH6866039.1"/>
    <property type="molecule type" value="Genomic_DNA"/>
</dbReference>
<feature type="compositionally biased region" description="Basic and acidic residues" evidence="1">
    <location>
        <begin position="13"/>
        <end position="22"/>
    </location>
</feature>
<dbReference type="OrthoDB" id="2585655at2759"/>
<feature type="transmembrane region" description="Helical" evidence="2">
    <location>
        <begin position="126"/>
        <end position="146"/>
    </location>
</feature>
<evidence type="ECO:0000256" key="1">
    <source>
        <dbReference type="SAM" id="MobiDB-lite"/>
    </source>
</evidence>
<keyword evidence="2" id="KW-0812">Transmembrane</keyword>
<reference evidence="3 4" key="1">
    <citation type="journal article" date="2021" name="Nat. Commun.">
        <title>Genetic determinants of endophytism in the Arabidopsis root mycobiome.</title>
        <authorList>
            <person name="Mesny F."/>
            <person name="Miyauchi S."/>
            <person name="Thiergart T."/>
            <person name="Pickel B."/>
            <person name="Atanasova L."/>
            <person name="Karlsson M."/>
            <person name="Huettel B."/>
            <person name="Barry K.W."/>
            <person name="Haridas S."/>
            <person name="Chen C."/>
            <person name="Bauer D."/>
            <person name="Andreopoulos W."/>
            <person name="Pangilinan J."/>
            <person name="LaButti K."/>
            <person name="Riley R."/>
            <person name="Lipzen A."/>
            <person name="Clum A."/>
            <person name="Drula E."/>
            <person name="Henrissat B."/>
            <person name="Kohler A."/>
            <person name="Grigoriev I.V."/>
            <person name="Martin F.M."/>
            <person name="Hacquard S."/>
        </authorList>
    </citation>
    <scope>NUCLEOTIDE SEQUENCE [LARGE SCALE GENOMIC DNA]</scope>
    <source>
        <strain evidence="3 4">MPI-CAGE-CH-0241</strain>
    </source>
</reference>
<evidence type="ECO:0000313" key="3">
    <source>
        <dbReference type="EMBL" id="KAH6866039.1"/>
    </source>
</evidence>
<gene>
    <name evidence="3" type="ORF">B0T10DRAFT_468164</name>
</gene>
<keyword evidence="4" id="KW-1185">Reference proteome</keyword>
<comment type="caution">
    <text evidence="3">The sequence shown here is derived from an EMBL/GenBank/DDBJ whole genome shotgun (WGS) entry which is preliminary data.</text>
</comment>
<feature type="region of interest" description="Disordered" evidence="1">
    <location>
        <begin position="1"/>
        <end position="38"/>
    </location>
</feature>
<evidence type="ECO:0000256" key="2">
    <source>
        <dbReference type="SAM" id="Phobius"/>
    </source>
</evidence>
<feature type="transmembrane region" description="Helical" evidence="2">
    <location>
        <begin position="195"/>
        <end position="218"/>
    </location>
</feature>
<protein>
    <submittedName>
        <fullName evidence="3">Uncharacterized protein</fullName>
    </submittedName>
</protein>
<organism evidence="3 4">
    <name type="scientific">Thelonectria olida</name>
    <dbReference type="NCBI Taxonomy" id="1576542"/>
    <lineage>
        <taxon>Eukaryota</taxon>
        <taxon>Fungi</taxon>
        <taxon>Dikarya</taxon>
        <taxon>Ascomycota</taxon>
        <taxon>Pezizomycotina</taxon>
        <taxon>Sordariomycetes</taxon>
        <taxon>Hypocreomycetidae</taxon>
        <taxon>Hypocreales</taxon>
        <taxon>Nectriaceae</taxon>
        <taxon>Thelonectria</taxon>
    </lineage>
</organism>
<sequence length="239" mass="26952">MCHGRNSSSSRIAEIDPEKENEQVAEQVENQLSPRSAHIPPRKTYLQQVRVMNKTDPESPVFMMMFHLSFGSALRTLSQALTWLMLTQLLMYPGMIIGLVALAFTSTFPVIAAAPPYSWPARSKQLHWIGLVFAIGMFQFGAFFYLPSTLAFAIDSYESNVPEMLIAMNIGKQAISFCFGYKVIDWITESGYVTIFAGIFCGVLLANNLVVFIFLAFIKPIRKWFTKTALARMHKNSIM</sequence>
<keyword evidence="2" id="KW-0472">Membrane</keyword>
<name>A0A9P8VLX8_9HYPO</name>
<keyword evidence="2" id="KW-1133">Transmembrane helix</keyword>
<dbReference type="Proteomes" id="UP000777438">
    <property type="component" value="Unassembled WGS sequence"/>
</dbReference>
<accession>A0A9P8VLX8</accession>
<dbReference type="AlphaFoldDB" id="A0A9P8VLX8"/>
<proteinExistence type="predicted"/>
<evidence type="ECO:0000313" key="4">
    <source>
        <dbReference type="Proteomes" id="UP000777438"/>
    </source>
</evidence>